<keyword evidence="2" id="KW-0812">Transmembrane</keyword>
<dbReference type="Pfam" id="PF07686">
    <property type="entry name" value="V-set"/>
    <property type="match status" value="1"/>
</dbReference>
<feature type="domain" description="Ig-like" evidence="3">
    <location>
        <begin position="32"/>
        <end position="166"/>
    </location>
</feature>
<dbReference type="PANTHER" id="PTHR15343">
    <property type="entry name" value="CD7"/>
    <property type="match status" value="1"/>
</dbReference>
<evidence type="ECO:0000256" key="2">
    <source>
        <dbReference type="SAM" id="Phobius"/>
    </source>
</evidence>
<keyword evidence="5" id="KW-1185">Reference proteome</keyword>
<gene>
    <name evidence="4" type="ORF">COCON_G00025540</name>
</gene>
<dbReference type="PANTHER" id="PTHR15343:SF0">
    <property type="entry name" value="T-CELL ANTIGEN CD7"/>
    <property type="match status" value="1"/>
</dbReference>
<dbReference type="Gene3D" id="2.60.40.10">
    <property type="entry name" value="Immunoglobulins"/>
    <property type="match status" value="1"/>
</dbReference>
<feature type="region of interest" description="Disordered" evidence="1">
    <location>
        <begin position="221"/>
        <end position="254"/>
    </location>
</feature>
<dbReference type="InterPro" id="IPR013106">
    <property type="entry name" value="Ig_V-set"/>
</dbReference>
<sequence>MRQVVVTVMEKFLKRKNANSELDPGQDSDPGPGFTLSSGSAEIVTEMATSLYCFILLVFTSLSTWSAEVRSNKQFVWLDNGDSFSMQCSTTKNDSKGLYLVWGLHEEKELFYLHGSSSKLTVNKDYRGRLQTEGKLKNIKIKLPNMTEDDSGVYWCKYQSTDNKVTVNGSMVVVNGRQCPRDTTVTSNLVLVSAISAGSVFLLCFIVLLLWLVPKMEKSMRKKKTHAKRSDSVYEDMRKSNRAHQPTQLTNHFP</sequence>
<evidence type="ECO:0000313" key="5">
    <source>
        <dbReference type="Proteomes" id="UP001152803"/>
    </source>
</evidence>
<dbReference type="InterPro" id="IPR039090">
    <property type="entry name" value="CD7"/>
</dbReference>
<comment type="caution">
    <text evidence="4">The sequence shown here is derived from an EMBL/GenBank/DDBJ whole genome shotgun (WGS) entry which is preliminary data.</text>
</comment>
<evidence type="ECO:0000313" key="4">
    <source>
        <dbReference type="EMBL" id="KAJ8283704.1"/>
    </source>
</evidence>
<accession>A0A9Q1DXZ7</accession>
<dbReference type="EMBL" id="JAFJMO010000002">
    <property type="protein sequence ID" value="KAJ8283704.1"/>
    <property type="molecule type" value="Genomic_DNA"/>
</dbReference>
<dbReference type="InterPro" id="IPR036179">
    <property type="entry name" value="Ig-like_dom_sf"/>
</dbReference>
<dbReference type="GO" id="GO:0016020">
    <property type="term" value="C:membrane"/>
    <property type="evidence" value="ECO:0007669"/>
    <property type="project" value="InterPro"/>
</dbReference>
<dbReference type="InterPro" id="IPR013783">
    <property type="entry name" value="Ig-like_fold"/>
</dbReference>
<organism evidence="4 5">
    <name type="scientific">Conger conger</name>
    <name type="common">Conger eel</name>
    <name type="synonym">Muraena conger</name>
    <dbReference type="NCBI Taxonomy" id="82655"/>
    <lineage>
        <taxon>Eukaryota</taxon>
        <taxon>Metazoa</taxon>
        <taxon>Chordata</taxon>
        <taxon>Craniata</taxon>
        <taxon>Vertebrata</taxon>
        <taxon>Euteleostomi</taxon>
        <taxon>Actinopterygii</taxon>
        <taxon>Neopterygii</taxon>
        <taxon>Teleostei</taxon>
        <taxon>Anguilliformes</taxon>
        <taxon>Congridae</taxon>
        <taxon>Conger</taxon>
    </lineage>
</organism>
<dbReference type="SUPFAM" id="SSF48726">
    <property type="entry name" value="Immunoglobulin"/>
    <property type="match status" value="1"/>
</dbReference>
<protein>
    <recommendedName>
        <fullName evidence="3">Ig-like domain-containing protein</fullName>
    </recommendedName>
</protein>
<dbReference type="OrthoDB" id="8436389at2759"/>
<evidence type="ECO:0000259" key="3">
    <source>
        <dbReference type="PROSITE" id="PS50835"/>
    </source>
</evidence>
<dbReference type="SMART" id="SM00409">
    <property type="entry name" value="IG"/>
    <property type="match status" value="1"/>
</dbReference>
<dbReference type="Proteomes" id="UP001152803">
    <property type="component" value="Unassembled WGS sequence"/>
</dbReference>
<keyword evidence="2" id="KW-0472">Membrane</keyword>
<proteinExistence type="predicted"/>
<dbReference type="PROSITE" id="PS50835">
    <property type="entry name" value="IG_LIKE"/>
    <property type="match status" value="1"/>
</dbReference>
<dbReference type="InterPro" id="IPR003599">
    <property type="entry name" value="Ig_sub"/>
</dbReference>
<dbReference type="GO" id="GO:0002250">
    <property type="term" value="P:adaptive immune response"/>
    <property type="evidence" value="ECO:0007669"/>
    <property type="project" value="InterPro"/>
</dbReference>
<dbReference type="GO" id="GO:0038023">
    <property type="term" value="F:signaling receptor activity"/>
    <property type="evidence" value="ECO:0007669"/>
    <property type="project" value="InterPro"/>
</dbReference>
<reference evidence="4" key="1">
    <citation type="journal article" date="2023" name="Science">
        <title>Genome structures resolve the early diversification of teleost fishes.</title>
        <authorList>
            <person name="Parey E."/>
            <person name="Louis A."/>
            <person name="Montfort J."/>
            <person name="Bouchez O."/>
            <person name="Roques C."/>
            <person name="Iampietro C."/>
            <person name="Lluch J."/>
            <person name="Castinel A."/>
            <person name="Donnadieu C."/>
            <person name="Desvignes T."/>
            <person name="Floi Bucao C."/>
            <person name="Jouanno E."/>
            <person name="Wen M."/>
            <person name="Mejri S."/>
            <person name="Dirks R."/>
            <person name="Jansen H."/>
            <person name="Henkel C."/>
            <person name="Chen W.J."/>
            <person name="Zahm M."/>
            <person name="Cabau C."/>
            <person name="Klopp C."/>
            <person name="Thompson A.W."/>
            <person name="Robinson-Rechavi M."/>
            <person name="Braasch I."/>
            <person name="Lecointre G."/>
            <person name="Bobe J."/>
            <person name="Postlethwait J.H."/>
            <person name="Berthelot C."/>
            <person name="Roest Crollius H."/>
            <person name="Guiguen Y."/>
        </authorList>
    </citation>
    <scope>NUCLEOTIDE SEQUENCE</scope>
    <source>
        <strain evidence="4">Concon-B</strain>
    </source>
</reference>
<dbReference type="AlphaFoldDB" id="A0A9Q1DXZ7"/>
<feature type="compositionally biased region" description="Polar residues" evidence="1">
    <location>
        <begin position="243"/>
        <end position="254"/>
    </location>
</feature>
<dbReference type="InterPro" id="IPR007110">
    <property type="entry name" value="Ig-like_dom"/>
</dbReference>
<feature type="compositionally biased region" description="Basic and acidic residues" evidence="1">
    <location>
        <begin position="228"/>
        <end position="239"/>
    </location>
</feature>
<evidence type="ECO:0000256" key="1">
    <source>
        <dbReference type="SAM" id="MobiDB-lite"/>
    </source>
</evidence>
<feature type="transmembrane region" description="Helical" evidence="2">
    <location>
        <begin position="189"/>
        <end position="213"/>
    </location>
</feature>
<keyword evidence="2" id="KW-1133">Transmembrane helix</keyword>
<name>A0A9Q1DXZ7_CONCO</name>